<dbReference type="InterPro" id="IPR047146">
    <property type="entry name" value="Cyt_P450_E_CYP52_fungi"/>
</dbReference>
<evidence type="ECO:0000256" key="9">
    <source>
        <dbReference type="RuleBase" id="RU000461"/>
    </source>
</evidence>
<dbReference type="PANTHER" id="PTHR24287:SF1">
    <property type="entry name" value="P450, PUTATIVE (EUROFUNG)-RELATED"/>
    <property type="match status" value="1"/>
</dbReference>
<dbReference type="InterPro" id="IPR017972">
    <property type="entry name" value="Cyt_P450_CS"/>
</dbReference>
<evidence type="ECO:0000313" key="11">
    <source>
        <dbReference type="Proteomes" id="UP000566819"/>
    </source>
</evidence>
<comment type="similarity">
    <text evidence="2 9">Belongs to the cytochrome P450 family.</text>
</comment>
<keyword evidence="11" id="KW-1185">Reference proteome</keyword>
<evidence type="ECO:0000256" key="7">
    <source>
        <dbReference type="ARBA" id="ARBA00023033"/>
    </source>
</evidence>
<keyword evidence="3 8" id="KW-0349">Heme</keyword>
<dbReference type="PROSITE" id="PS00086">
    <property type="entry name" value="CYTOCHROME_P450"/>
    <property type="match status" value="1"/>
</dbReference>
<dbReference type="GO" id="GO:0016712">
    <property type="term" value="F:oxidoreductase activity, acting on paired donors, with incorporation or reduction of molecular oxygen, reduced flavin or flavoprotein as one donor, and incorporation of one atom of oxygen"/>
    <property type="evidence" value="ECO:0007669"/>
    <property type="project" value="InterPro"/>
</dbReference>
<comment type="cofactor">
    <cofactor evidence="1 8">
        <name>heme</name>
        <dbReference type="ChEBI" id="CHEBI:30413"/>
    </cofactor>
</comment>
<evidence type="ECO:0000256" key="6">
    <source>
        <dbReference type="ARBA" id="ARBA00023004"/>
    </source>
</evidence>
<dbReference type="Pfam" id="PF00067">
    <property type="entry name" value="p450"/>
    <property type="match status" value="1"/>
</dbReference>
<dbReference type="PRINTS" id="PR00385">
    <property type="entry name" value="P450"/>
</dbReference>
<dbReference type="CDD" id="cd11063">
    <property type="entry name" value="CYP52"/>
    <property type="match status" value="1"/>
</dbReference>
<dbReference type="OrthoDB" id="1470350at2759"/>
<evidence type="ECO:0000256" key="8">
    <source>
        <dbReference type="PIRSR" id="PIRSR602402-1"/>
    </source>
</evidence>
<name>A0A8H4W0J4_9HELO</name>
<evidence type="ECO:0000256" key="4">
    <source>
        <dbReference type="ARBA" id="ARBA00022723"/>
    </source>
</evidence>
<dbReference type="PRINTS" id="PR00464">
    <property type="entry name" value="EP450II"/>
</dbReference>
<dbReference type="AlphaFoldDB" id="A0A8H4W0J4"/>
<dbReference type="InterPro" id="IPR001128">
    <property type="entry name" value="Cyt_P450"/>
</dbReference>
<comment type="caution">
    <text evidence="10">The sequence shown here is derived from an EMBL/GenBank/DDBJ whole genome shotgun (WGS) entry which is preliminary data.</text>
</comment>
<proteinExistence type="inferred from homology"/>
<reference evidence="10 11" key="1">
    <citation type="submission" date="2020-03" db="EMBL/GenBank/DDBJ databases">
        <title>Draft Genome Sequence of Cudoniella acicularis.</title>
        <authorList>
            <person name="Buettner E."/>
            <person name="Kellner H."/>
        </authorList>
    </citation>
    <scope>NUCLEOTIDE SEQUENCE [LARGE SCALE GENOMIC DNA]</scope>
    <source>
        <strain evidence="10 11">DSM 108380</strain>
    </source>
</reference>
<keyword evidence="5 9" id="KW-0560">Oxidoreductase</keyword>
<evidence type="ECO:0000256" key="1">
    <source>
        <dbReference type="ARBA" id="ARBA00001971"/>
    </source>
</evidence>
<accession>A0A8H4W0J4</accession>
<sequence length="505" mass="57490">MVGLKSIVAGLLALAFATRWLIRYVSIVRFKRKHGCKSEVRIPQVERIIGYDLFKIQMQASKDKKIIEVSRKRFENFGNTWSGSMMGQRFFNTIEMENVKTVLATNFRDFGLGQRQESFGPLLGQGIFTTDGVQWEHSRALVRPNFTRAQVADLDTFETHILQFISKIPKDGSTVDLQTLFFQLTLDSATEFLFGASVNSLSSKEGSEQEKFGKQFDLAQSKLGRRSRLGKLSFLFRDKEFDQACRDVHVFVDKIIADALEKAQPHDIEKSIDSTGEPWRYIFLTEMLNSTRDPKRLRDELLNILLAGRDTTASLLSHSFHLLARRPDIFNKLKAEISNELHGEKPNYETLRNLKYLKYFLNEALRLYPVVPANGRFAVRDTTIPLGGGPDGKSPIMIPKGTVVAYSVYSMHRRKDIYGPDALEFRPERWAPEEGLRPGWGYLPFNGGPRICVGQQFALTEASYTIVRLLQEFSAIENRDETPWQENLSLTMSCGRGVKVALVPK</sequence>
<evidence type="ECO:0000256" key="5">
    <source>
        <dbReference type="ARBA" id="ARBA00023002"/>
    </source>
</evidence>
<dbReference type="Gene3D" id="1.10.630.10">
    <property type="entry name" value="Cytochrome P450"/>
    <property type="match status" value="1"/>
</dbReference>
<dbReference type="PANTHER" id="PTHR24287">
    <property type="entry name" value="P450, PUTATIVE (EUROFUNG)-RELATED"/>
    <property type="match status" value="1"/>
</dbReference>
<dbReference type="SUPFAM" id="SSF48264">
    <property type="entry name" value="Cytochrome P450"/>
    <property type="match status" value="1"/>
</dbReference>
<dbReference type="InterPro" id="IPR002974">
    <property type="entry name" value="Cyt_P450_E_CYP52_ascomycetes"/>
</dbReference>
<evidence type="ECO:0000256" key="2">
    <source>
        <dbReference type="ARBA" id="ARBA00010617"/>
    </source>
</evidence>
<dbReference type="PRINTS" id="PR01239">
    <property type="entry name" value="EP450IICYP52"/>
</dbReference>
<protein>
    <recommendedName>
        <fullName evidence="12">Cytochrome P450 alkane hydroxylase</fullName>
    </recommendedName>
</protein>
<evidence type="ECO:0008006" key="12">
    <source>
        <dbReference type="Google" id="ProtNLM"/>
    </source>
</evidence>
<keyword evidence="6 8" id="KW-0408">Iron</keyword>
<evidence type="ECO:0000256" key="3">
    <source>
        <dbReference type="ARBA" id="ARBA00022617"/>
    </source>
</evidence>
<keyword evidence="7 9" id="KW-0503">Monooxygenase</keyword>
<dbReference type="InterPro" id="IPR036396">
    <property type="entry name" value="Cyt_P450_sf"/>
</dbReference>
<dbReference type="EMBL" id="JAAMPI010000708">
    <property type="protein sequence ID" value="KAF4629186.1"/>
    <property type="molecule type" value="Genomic_DNA"/>
</dbReference>
<evidence type="ECO:0000313" key="10">
    <source>
        <dbReference type="EMBL" id="KAF4629186.1"/>
    </source>
</evidence>
<dbReference type="Proteomes" id="UP000566819">
    <property type="component" value="Unassembled WGS sequence"/>
</dbReference>
<feature type="binding site" description="axial binding residue" evidence="8">
    <location>
        <position position="452"/>
    </location>
    <ligand>
        <name>heme</name>
        <dbReference type="ChEBI" id="CHEBI:30413"/>
    </ligand>
    <ligandPart>
        <name>Fe</name>
        <dbReference type="ChEBI" id="CHEBI:18248"/>
    </ligandPart>
</feature>
<keyword evidence="4 8" id="KW-0479">Metal-binding</keyword>
<gene>
    <name evidence="10" type="ORF">G7Y89_g8956</name>
</gene>
<dbReference type="GO" id="GO:0020037">
    <property type="term" value="F:heme binding"/>
    <property type="evidence" value="ECO:0007669"/>
    <property type="project" value="InterPro"/>
</dbReference>
<dbReference type="GO" id="GO:0005506">
    <property type="term" value="F:iron ion binding"/>
    <property type="evidence" value="ECO:0007669"/>
    <property type="project" value="InterPro"/>
</dbReference>
<dbReference type="InterPro" id="IPR002402">
    <property type="entry name" value="Cyt_P450_E_grp-II"/>
</dbReference>
<organism evidence="10 11">
    <name type="scientific">Cudoniella acicularis</name>
    <dbReference type="NCBI Taxonomy" id="354080"/>
    <lineage>
        <taxon>Eukaryota</taxon>
        <taxon>Fungi</taxon>
        <taxon>Dikarya</taxon>
        <taxon>Ascomycota</taxon>
        <taxon>Pezizomycotina</taxon>
        <taxon>Leotiomycetes</taxon>
        <taxon>Helotiales</taxon>
        <taxon>Tricladiaceae</taxon>
        <taxon>Cudoniella</taxon>
    </lineage>
</organism>